<comment type="function">
    <text evidence="5">Part of the ABC transporter complex HmuTUV involved in hemin import. Responsible for energy coupling to the transport system.</text>
</comment>
<dbReference type="SMART" id="SM00382">
    <property type="entry name" value="AAA"/>
    <property type="match status" value="1"/>
</dbReference>
<evidence type="ECO:0000313" key="7">
    <source>
        <dbReference type="EMBL" id="CDM66107.1"/>
    </source>
</evidence>
<dbReference type="OrthoDB" id="9806726at2"/>
<accession>A0A0B6WZI8</accession>
<dbReference type="AlphaFoldDB" id="A0A0B6WZI8"/>
<organism evidence="7 8">
    <name type="scientific">Pyrinomonas methylaliphatogenes</name>
    <dbReference type="NCBI Taxonomy" id="454194"/>
    <lineage>
        <taxon>Bacteria</taxon>
        <taxon>Pseudomonadati</taxon>
        <taxon>Acidobacteriota</taxon>
        <taxon>Blastocatellia</taxon>
        <taxon>Blastocatellales</taxon>
        <taxon>Pyrinomonadaceae</taxon>
        <taxon>Pyrinomonas</taxon>
    </lineage>
</organism>
<dbReference type="Pfam" id="PF00005">
    <property type="entry name" value="ABC_tran"/>
    <property type="match status" value="1"/>
</dbReference>
<evidence type="ECO:0000256" key="2">
    <source>
        <dbReference type="ARBA" id="ARBA00022741"/>
    </source>
</evidence>
<gene>
    <name evidence="7" type="ORF">PYK22_02119</name>
</gene>
<protein>
    <submittedName>
        <fullName evidence="7">ABC-type cobalamin/Fe3+-siderophore transport system, ATPase component</fullName>
        <ecNumber evidence="7">3.6.3.34</ecNumber>
    </submittedName>
</protein>
<reference evidence="7 8" key="1">
    <citation type="submission" date="2013-12" db="EMBL/GenBank/DDBJ databases">
        <authorList>
            <person name="Stott M."/>
        </authorList>
    </citation>
    <scope>NUCLEOTIDE SEQUENCE [LARGE SCALE GENOMIC DNA]</scope>
    <source>
        <strain evidence="7 8">K22</strain>
    </source>
</reference>
<dbReference type="GO" id="GO:0016887">
    <property type="term" value="F:ATP hydrolysis activity"/>
    <property type="evidence" value="ECO:0007669"/>
    <property type="project" value="InterPro"/>
</dbReference>
<feature type="domain" description="ABC transporter" evidence="6">
    <location>
        <begin position="16"/>
        <end position="253"/>
    </location>
</feature>
<keyword evidence="7" id="KW-0378">Hydrolase</keyword>
<dbReference type="CDD" id="cd03214">
    <property type="entry name" value="ABC_Iron-Siderophores_B12_Hemin"/>
    <property type="match status" value="1"/>
</dbReference>
<name>A0A0B6WZI8_9BACT</name>
<sequence>MSGERRRDDLDPGTLMEARSLYFAYPKGPCVVCGASLRLMRGTVSALIGANGSGKSTLIKLLCGLLRPQRGTVSFKGADLYEMDGRLRARYIAYVPQTMRTVFPFTALEVVLTGRSPYTPRFRFESERDRRLALDALAAVEAAHLAERRMTELSGGERQMVMLARALAQEPECLLLDEPSSSLDLKHRAALMRHLRRLRDERGLTALVVTHDLQLLDARFDQVCAMRCGAIVAVGAPAEVLRDDVLRDVYDDERIRVSLSGGHLFVWSEDQ</sequence>
<dbReference type="InterPro" id="IPR003439">
    <property type="entry name" value="ABC_transporter-like_ATP-bd"/>
</dbReference>
<keyword evidence="4" id="KW-1278">Translocase</keyword>
<dbReference type="SUPFAM" id="SSF52540">
    <property type="entry name" value="P-loop containing nucleoside triphosphate hydrolases"/>
    <property type="match status" value="1"/>
</dbReference>
<dbReference type="EMBL" id="CBXV010000007">
    <property type="protein sequence ID" value="CDM66107.1"/>
    <property type="molecule type" value="Genomic_DNA"/>
</dbReference>
<dbReference type="PROSITE" id="PS00211">
    <property type="entry name" value="ABC_TRANSPORTER_1"/>
    <property type="match status" value="1"/>
</dbReference>
<keyword evidence="2" id="KW-0547">Nucleotide-binding</keyword>
<evidence type="ECO:0000256" key="1">
    <source>
        <dbReference type="ARBA" id="ARBA00022448"/>
    </source>
</evidence>
<dbReference type="STRING" id="454194.PYK22_02119"/>
<keyword evidence="8" id="KW-1185">Reference proteome</keyword>
<dbReference type="InterPro" id="IPR003593">
    <property type="entry name" value="AAA+_ATPase"/>
</dbReference>
<proteinExistence type="predicted"/>
<dbReference type="RefSeq" id="WP_041977325.1">
    <property type="nucleotide sequence ID" value="NZ_CBXV010000007.1"/>
</dbReference>
<evidence type="ECO:0000259" key="6">
    <source>
        <dbReference type="PROSITE" id="PS50893"/>
    </source>
</evidence>
<keyword evidence="3" id="KW-0067">ATP-binding</keyword>
<reference evidence="7 8" key="2">
    <citation type="submission" date="2015-01" db="EMBL/GenBank/DDBJ databases">
        <title>Complete genome sequence of Pyrinomonas methylaliphatogenes type strain K22T.</title>
        <authorList>
            <person name="Lee K.C.Y."/>
            <person name="Power J.F."/>
            <person name="Dunfield P.F."/>
            <person name="Morgan X.C."/>
            <person name="Huttenhower C."/>
            <person name="Stott M.B."/>
        </authorList>
    </citation>
    <scope>NUCLEOTIDE SEQUENCE [LARGE SCALE GENOMIC DNA]</scope>
    <source>
        <strain evidence="7 8">K22</strain>
    </source>
</reference>
<keyword evidence="1" id="KW-0813">Transport</keyword>
<evidence type="ECO:0000256" key="3">
    <source>
        <dbReference type="ARBA" id="ARBA00022840"/>
    </source>
</evidence>
<dbReference type="FunFam" id="3.40.50.300:FF:000134">
    <property type="entry name" value="Iron-enterobactin ABC transporter ATP-binding protein"/>
    <property type="match status" value="1"/>
</dbReference>
<evidence type="ECO:0000313" key="8">
    <source>
        <dbReference type="Proteomes" id="UP000031518"/>
    </source>
</evidence>
<dbReference type="Proteomes" id="UP000031518">
    <property type="component" value="Unassembled WGS sequence"/>
</dbReference>
<evidence type="ECO:0000256" key="5">
    <source>
        <dbReference type="ARBA" id="ARBA00037066"/>
    </source>
</evidence>
<dbReference type="EC" id="3.6.3.34" evidence="7"/>
<dbReference type="PANTHER" id="PTHR42794:SF1">
    <property type="entry name" value="HEMIN IMPORT ATP-BINDING PROTEIN HMUV"/>
    <property type="match status" value="1"/>
</dbReference>
<evidence type="ECO:0000256" key="4">
    <source>
        <dbReference type="ARBA" id="ARBA00022967"/>
    </source>
</evidence>
<dbReference type="PANTHER" id="PTHR42794">
    <property type="entry name" value="HEMIN IMPORT ATP-BINDING PROTEIN HMUV"/>
    <property type="match status" value="1"/>
</dbReference>
<dbReference type="PROSITE" id="PS50893">
    <property type="entry name" value="ABC_TRANSPORTER_2"/>
    <property type="match status" value="1"/>
</dbReference>
<dbReference type="InterPro" id="IPR027417">
    <property type="entry name" value="P-loop_NTPase"/>
</dbReference>
<dbReference type="GO" id="GO:0005524">
    <property type="term" value="F:ATP binding"/>
    <property type="evidence" value="ECO:0007669"/>
    <property type="project" value="UniProtKB-KW"/>
</dbReference>
<dbReference type="Gene3D" id="3.40.50.300">
    <property type="entry name" value="P-loop containing nucleotide triphosphate hydrolases"/>
    <property type="match status" value="1"/>
</dbReference>
<dbReference type="InterPro" id="IPR017871">
    <property type="entry name" value="ABC_transporter-like_CS"/>
</dbReference>